<name>A0ACB8Y7D4_ARCLA</name>
<protein>
    <submittedName>
        <fullName evidence="1">Uncharacterized protein</fullName>
    </submittedName>
</protein>
<dbReference type="EMBL" id="CM042059">
    <property type="protein sequence ID" value="KAI3680467.1"/>
    <property type="molecule type" value="Genomic_DNA"/>
</dbReference>
<proteinExistence type="predicted"/>
<dbReference type="Proteomes" id="UP001055879">
    <property type="component" value="Linkage Group LG13"/>
</dbReference>
<accession>A0ACB8Y7D4</accession>
<sequence>MGSRIPSHQLSNGLYVSGRPEHHKERQPTIGSRAIPYTGGDVKKSGELGKMFDIPLSDRPPPILKPNRASSSSQLSSSGSLRSGPNSGSGPIPKRASGSGPMAVPTGLLLTSGPLGSSVGRRSGQLEAPAPAKGKTIYGSGVTTLGFDDVRLGFKVSKKLMWMLLVIVVIGLMVGTFLMVAVKKPLILAAVVAVVVLAGVVVLWNCAFKKRRLLSFLRKYPDAELRGAVDGQFVKVTGVVTCGSIPLESSFQKVPRCVYVSTELYEYKGWGGKSANPKHHCFSWGCRNSEKYVADFYISDFQSGLRAVVKAGAGAKVAPFVKETTVVDITKENRDSSPTFISWLADRSLSCDDRVMRLKEGYIKEGSTVSVMGVIRRHDNVLMIVPPAEPVSTGCRWGCGLLPTYVEGLVLTCDESQNADVIPV</sequence>
<keyword evidence="2" id="KW-1185">Reference proteome</keyword>
<evidence type="ECO:0000313" key="1">
    <source>
        <dbReference type="EMBL" id="KAI3680467.1"/>
    </source>
</evidence>
<reference evidence="1 2" key="2">
    <citation type="journal article" date="2022" name="Mol. Ecol. Resour.">
        <title>The genomes of chicory, endive, great burdock and yacon provide insights into Asteraceae paleo-polyploidization history and plant inulin production.</title>
        <authorList>
            <person name="Fan W."/>
            <person name="Wang S."/>
            <person name="Wang H."/>
            <person name="Wang A."/>
            <person name="Jiang F."/>
            <person name="Liu H."/>
            <person name="Zhao H."/>
            <person name="Xu D."/>
            <person name="Zhang Y."/>
        </authorList>
    </citation>
    <scope>NUCLEOTIDE SEQUENCE [LARGE SCALE GENOMIC DNA]</scope>
    <source>
        <strain evidence="2">cv. Niubang</strain>
    </source>
</reference>
<evidence type="ECO:0000313" key="2">
    <source>
        <dbReference type="Proteomes" id="UP001055879"/>
    </source>
</evidence>
<comment type="caution">
    <text evidence="1">The sequence shown here is derived from an EMBL/GenBank/DDBJ whole genome shotgun (WGS) entry which is preliminary data.</text>
</comment>
<reference evidence="2" key="1">
    <citation type="journal article" date="2022" name="Mol. Ecol. Resour.">
        <title>The genomes of chicory, endive, great burdock and yacon provide insights into Asteraceae palaeo-polyploidization history and plant inulin production.</title>
        <authorList>
            <person name="Fan W."/>
            <person name="Wang S."/>
            <person name="Wang H."/>
            <person name="Wang A."/>
            <person name="Jiang F."/>
            <person name="Liu H."/>
            <person name="Zhao H."/>
            <person name="Xu D."/>
            <person name="Zhang Y."/>
        </authorList>
    </citation>
    <scope>NUCLEOTIDE SEQUENCE [LARGE SCALE GENOMIC DNA]</scope>
    <source>
        <strain evidence="2">cv. Niubang</strain>
    </source>
</reference>
<organism evidence="1 2">
    <name type="scientific">Arctium lappa</name>
    <name type="common">Greater burdock</name>
    <name type="synonym">Lappa major</name>
    <dbReference type="NCBI Taxonomy" id="4217"/>
    <lineage>
        <taxon>Eukaryota</taxon>
        <taxon>Viridiplantae</taxon>
        <taxon>Streptophyta</taxon>
        <taxon>Embryophyta</taxon>
        <taxon>Tracheophyta</taxon>
        <taxon>Spermatophyta</taxon>
        <taxon>Magnoliopsida</taxon>
        <taxon>eudicotyledons</taxon>
        <taxon>Gunneridae</taxon>
        <taxon>Pentapetalae</taxon>
        <taxon>asterids</taxon>
        <taxon>campanulids</taxon>
        <taxon>Asterales</taxon>
        <taxon>Asteraceae</taxon>
        <taxon>Carduoideae</taxon>
        <taxon>Cardueae</taxon>
        <taxon>Arctiinae</taxon>
        <taxon>Arctium</taxon>
    </lineage>
</organism>
<gene>
    <name evidence="1" type="ORF">L6452_35238</name>
</gene>